<name>A0A967EUV5_9PROT</name>
<dbReference type="InterPro" id="IPR010319">
    <property type="entry name" value="Transglutaminase-like_Cys_pept"/>
</dbReference>
<dbReference type="RefSeq" id="WP_167221611.1">
    <property type="nucleotide sequence ID" value="NZ_JAAQPH010000002.1"/>
</dbReference>
<dbReference type="Pfam" id="PF06035">
    <property type="entry name" value="Peptidase_C93"/>
    <property type="match status" value="1"/>
</dbReference>
<evidence type="ECO:0000313" key="2">
    <source>
        <dbReference type="Proteomes" id="UP000761264"/>
    </source>
</evidence>
<gene>
    <name evidence="1" type="ORF">HBA54_04085</name>
</gene>
<reference evidence="1" key="1">
    <citation type="submission" date="2020-03" db="EMBL/GenBank/DDBJ databases">
        <title>Genome of Pelagibius litoralis DSM 21314T.</title>
        <authorList>
            <person name="Wang G."/>
        </authorList>
    </citation>
    <scope>NUCLEOTIDE SEQUENCE</scope>
    <source>
        <strain evidence="1">DSM 21314</strain>
    </source>
</reference>
<comment type="caution">
    <text evidence="1">The sequence shown here is derived from an EMBL/GenBank/DDBJ whole genome shotgun (WGS) entry which is preliminary data.</text>
</comment>
<dbReference type="Gene3D" id="3.10.620.30">
    <property type="match status" value="1"/>
</dbReference>
<proteinExistence type="predicted"/>
<dbReference type="EMBL" id="JAAQPH010000002">
    <property type="protein sequence ID" value="NIA67761.1"/>
    <property type="molecule type" value="Genomic_DNA"/>
</dbReference>
<organism evidence="1 2">
    <name type="scientific">Pelagibius litoralis</name>
    <dbReference type="NCBI Taxonomy" id="374515"/>
    <lineage>
        <taxon>Bacteria</taxon>
        <taxon>Pseudomonadati</taxon>
        <taxon>Pseudomonadota</taxon>
        <taxon>Alphaproteobacteria</taxon>
        <taxon>Rhodospirillales</taxon>
        <taxon>Rhodovibrionaceae</taxon>
        <taxon>Pelagibius</taxon>
    </lineage>
</organism>
<evidence type="ECO:0000313" key="1">
    <source>
        <dbReference type="EMBL" id="NIA67761.1"/>
    </source>
</evidence>
<protein>
    <submittedName>
        <fullName evidence="1">Transglutaminase-like cysteine peptidase</fullName>
    </submittedName>
</protein>
<keyword evidence="2" id="KW-1185">Reference proteome</keyword>
<accession>A0A967EUV5</accession>
<sequence>MTGKHLKGTGHIDTPDAARELYRRDPVVIPWDDEKDALVSRQFRKLKDLWQFDPKPDGNWKSPEYRVVGDRVIAQGNCNDFAPTLKAALIVAGLPEQALRLVICDYDGNRHMVLAVETDQGSLICCNIVGCWALGRPALRHHDWIAWEAPGRPWESLEPIELTDLLERTKHVHEV</sequence>
<dbReference type="AlphaFoldDB" id="A0A967EUV5"/>
<dbReference type="Proteomes" id="UP000761264">
    <property type="component" value="Unassembled WGS sequence"/>
</dbReference>